<evidence type="ECO:0000259" key="4">
    <source>
        <dbReference type="Pfam" id="PF18962"/>
    </source>
</evidence>
<evidence type="ECO:0000313" key="5">
    <source>
        <dbReference type="EMBL" id="MBF8455936.1"/>
    </source>
</evidence>
<protein>
    <submittedName>
        <fullName evidence="5">VCBS repeat-containing protein</fullName>
    </submittedName>
</protein>
<dbReference type="PANTHER" id="PTHR16026">
    <property type="entry name" value="CARTILAGE ACIDIC PROTEIN 1"/>
    <property type="match status" value="1"/>
</dbReference>
<comment type="caution">
    <text evidence="5">The sequence shown here is derived from an EMBL/GenBank/DDBJ whole genome shotgun (WGS) entry which is preliminary data.</text>
</comment>
<evidence type="ECO:0000259" key="3">
    <source>
        <dbReference type="Pfam" id="PF07593"/>
    </source>
</evidence>
<dbReference type="InterPro" id="IPR027039">
    <property type="entry name" value="Crtac1"/>
</dbReference>
<feature type="domain" description="Secretion system C-terminal sorting" evidence="4">
    <location>
        <begin position="517"/>
        <end position="592"/>
    </location>
</feature>
<dbReference type="InterPro" id="IPR013517">
    <property type="entry name" value="FG-GAP"/>
</dbReference>
<keyword evidence="6" id="KW-1185">Reference proteome</keyword>
<dbReference type="Pfam" id="PF18962">
    <property type="entry name" value="Por_Secre_tail"/>
    <property type="match status" value="1"/>
</dbReference>
<dbReference type="EMBL" id="JADPVI010000001">
    <property type="protein sequence ID" value="MBF8455936.1"/>
    <property type="molecule type" value="Genomic_DNA"/>
</dbReference>
<feature type="domain" description="ASPIC/UnbV" evidence="3">
    <location>
        <begin position="430"/>
        <end position="496"/>
    </location>
</feature>
<reference evidence="5 6" key="1">
    <citation type="submission" date="2020-11" db="EMBL/GenBank/DDBJ databases">
        <title>Kaistella gelatinilytica sp. nov., a flavobacterium isolated from Antarctic Soil.</title>
        <authorList>
            <person name="Li J."/>
        </authorList>
    </citation>
    <scope>NUCLEOTIDE SEQUENCE [LARGE SCALE GENOMIC DNA]</scope>
    <source>
        <strain evidence="5 6">G5-32</strain>
    </source>
</reference>
<dbReference type="Proteomes" id="UP000660070">
    <property type="component" value="Unassembled WGS sequence"/>
</dbReference>
<dbReference type="Gene3D" id="2.130.10.130">
    <property type="entry name" value="Integrin alpha, N-terminal"/>
    <property type="match status" value="2"/>
</dbReference>
<dbReference type="InterPro" id="IPR028994">
    <property type="entry name" value="Integrin_alpha_N"/>
</dbReference>
<feature type="chain" id="PRO_5045165594" evidence="2">
    <location>
        <begin position="28"/>
        <end position="594"/>
    </location>
</feature>
<accession>A0ABS0F8A1</accession>
<dbReference type="NCBIfam" id="TIGR04183">
    <property type="entry name" value="Por_Secre_tail"/>
    <property type="match status" value="1"/>
</dbReference>
<evidence type="ECO:0000256" key="2">
    <source>
        <dbReference type="SAM" id="SignalP"/>
    </source>
</evidence>
<name>A0ABS0F8A1_9FLAO</name>
<dbReference type="SUPFAM" id="SSF69318">
    <property type="entry name" value="Integrin alpha N-terminal domain"/>
    <property type="match status" value="1"/>
</dbReference>
<dbReference type="RefSeq" id="WP_196078492.1">
    <property type="nucleotide sequence ID" value="NZ_JADPVI010000001.1"/>
</dbReference>
<dbReference type="PANTHER" id="PTHR16026:SF0">
    <property type="entry name" value="CARTILAGE ACIDIC PROTEIN 1"/>
    <property type="match status" value="1"/>
</dbReference>
<sequence>MKKNSLFKFQKSRTALLCGMMISFVSASSLSAQYFTKVNTGTLVETPIKTYSASFADYNNDGFDDVLIVGTIDGATSTLFVNNGDGTFTAKTDNVIHSTVGPSIACTWGDYNNDGNIDLYICNSGNSGAAQSVNFLYRNDGNGVFTRILTGDIVTDQDWSLGAAWADYDNDGFLDLYVANFEQPNRLYHNNGDGTFTKITTGAIVTDDFNTYSASWVDYDNDGFQDMYVVNYFNNSLPGQNNCLYHNNGDGTFTKNTTSLIANDLSASQGSSWGDYNNDGLMDLFMTVNDFADIKHNFLYKNLGGGNFEVANAAPSIDGGAGFGSAWLDMNNDGFLDLTVSNNGSTAKRLNKLYLNNGDGTFTNQAADDATTTPIRDYCSTISDYNNDGYPDIFTPSYSTTIVHGLYKNNGGTNNWISLRLQGVQSNRSGIGARVVCYANGKVQTRQVSSASGEYTGSTLVQTFGLGTATVIDKIEIFWPSGIQQVITNPAKNQIYNILETATLATTENTNSKSLSIYPNPAKSDGNVYVKSMKSGNYDLTLTNYVGQRIKNLKVNLESGKSKSINLGLLQPGVYIISASNKEDRSSQKLIITK</sequence>
<dbReference type="InterPro" id="IPR011519">
    <property type="entry name" value="UnbV_ASPIC"/>
</dbReference>
<evidence type="ECO:0000313" key="6">
    <source>
        <dbReference type="Proteomes" id="UP000660070"/>
    </source>
</evidence>
<organism evidence="5 6">
    <name type="scientific">Kaistella gelatinilytica</name>
    <dbReference type="NCBI Taxonomy" id="2787636"/>
    <lineage>
        <taxon>Bacteria</taxon>
        <taxon>Pseudomonadati</taxon>
        <taxon>Bacteroidota</taxon>
        <taxon>Flavobacteriia</taxon>
        <taxon>Flavobacteriales</taxon>
        <taxon>Weeksellaceae</taxon>
        <taxon>Chryseobacterium group</taxon>
        <taxon>Kaistella</taxon>
    </lineage>
</organism>
<feature type="signal peptide" evidence="2">
    <location>
        <begin position="1"/>
        <end position="27"/>
    </location>
</feature>
<gene>
    <name evidence="5" type="ORF">IV494_01975</name>
</gene>
<dbReference type="Pfam" id="PF13517">
    <property type="entry name" value="FG-GAP_3"/>
    <property type="match status" value="4"/>
</dbReference>
<proteinExistence type="predicted"/>
<keyword evidence="1 2" id="KW-0732">Signal</keyword>
<dbReference type="InterPro" id="IPR026444">
    <property type="entry name" value="Secre_tail"/>
</dbReference>
<dbReference type="Pfam" id="PF07593">
    <property type="entry name" value="UnbV_ASPIC"/>
    <property type="match status" value="1"/>
</dbReference>
<evidence type="ECO:0000256" key="1">
    <source>
        <dbReference type="ARBA" id="ARBA00022729"/>
    </source>
</evidence>